<dbReference type="EMBL" id="CP000472">
    <property type="protein sequence ID" value="ACJ27377.1"/>
    <property type="molecule type" value="Genomic_DNA"/>
</dbReference>
<organism evidence="2 3">
    <name type="scientific">Shewanella piezotolerans (strain WP3 / JCM 13877)</name>
    <dbReference type="NCBI Taxonomy" id="225849"/>
    <lineage>
        <taxon>Bacteria</taxon>
        <taxon>Pseudomonadati</taxon>
        <taxon>Pseudomonadota</taxon>
        <taxon>Gammaproteobacteria</taxon>
        <taxon>Alteromonadales</taxon>
        <taxon>Shewanellaceae</taxon>
        <taxon>Shewanella</taxon>
    </lineage>
</organism>
<sequence length="109" mass="12274">MICAHCSKSFAIDKIVNHRGKGLSGEIQCPLCSAWLGKSATMARVKMAGFYIGFMAIVWGYFDESIRNICIPVAIFAVMLLLVSHMMDHMKVTEAPEQVDNSEERQKYR</sequence>
<feature type="transmembrane region" description="Helical" evidence="1">
    <location>
        <begin position="43"/>
        <end position="62"/>
    </location>
</feature>
<evidence type="ECO:0000256" key="1">
    <source>
        <dbReference type="SAM" id="Phobius"/>
    </source>
</evidence>
<dbReference type="KEGG" id="swp:swp_0553"/>
<dbReference type="Proteomes" id="UP000000753">
    <property type="component" value="Chromosome"/>
</dbReference>
<evidence type="ECO:0000313" key="3">
    <source>
        <dbReference type="Proteomes" id="UP000000753"/>
    </source>
</evidence>
<name>B8CIA1_SHEPW</name>
<feature type="transmembrane region" description="Helical" evidence="1">
    <location>
        <begin position="69"/>
        <end position="87"/>
    </location>
</feature>
<keyword evidence="3" id="KW-1185">Reference proteome</keyword>
<protein>
    <submittedName>
        <fullName evidence="2">Uncharacterized protein</fullName>
    </submittedName>
</protein>
<reference evidence="2 3" key="1">
    <citation type="journal article" date="2008" name="PLoS ONE">
        <title>Environmental adaptation: genomic analysis of the piezotolerant and psychrotolerant deep-sea iron reducing bacterium Shewanella piezotolerans WP3.</title>
        <authorList>
            <person name="Wang F."/>
            <person name="Wang J."/>
            <person name="Jian H."/>
            <person name="Zhang B."/>
            <person name="Li S."/>
            <person name="Wang F."/>
            <person name="Zeng X."/>
            <person name="Gao L."/>
            <person name="Bartlett D.H."/>
            <person name="Yu J."/>
            <person name="Hu S."/>
            <person name="Xiao X."/>
        </authorList>
    </citation>
    <scope>NUCLEOTIDE SEQUENCE [LARGE SCALE GENOMIC DNA]</scope>
    <source>
        <strain evidence="3">WP3 / JCM 13877</strain>
    </source>
</reference>
<dbReference type="eggNOG" id="ENOG5030PAK">
    <property type="taxonomic scope" value="Bacteria"/>
</dbReference>
<dbReference type="HOGENOM" id="CLU_165523_0_0_6"/>
<evidence type="ECO:0000313" key="2">
    <source>
        <dbReference type="EMBL" id="ACJ27377.1"/>
    </source>
</evidence>
<keyword evidence="1" id="KW-0472">Membrane</keyword>
<keyword evidence="1" id="KW-0812">Transmembrane</keyword>
<proteinExistence type="predicted"/>
<gene>
    <name evidence="2" type="ordered locus">swp_0553</name>
</gene>
<dbReference type="AlphaFoldDB" id="B8CIA1"/>
<accession>B8CIA1</accession>
<keyword evidence="1" id="KW-1133">Transmembrane helix</keyword>
<dbReference type="OrthoDB" id="5600385at2"/>